<feature type="chain" id="PRO_5017804946" evidence="2">
    <location>
        <begin position="23"/>
        <end position="654"/>
    </location>
</feature>
<feature type="signal peptide" evidence="2">
    <location>
        <begin position="1"/>
        <end position="22"/>
    </location>
</feature>
<protein>
    <submittedName>
        <fullName evidence="4">S9 family peptidase</fullName>
    </submittedName>
</protein>
<proteinExistence type="predicted"/>
<dbReference type="InterPro" id="IPR001375">
    <property type="entry name" value="Peptidase_S9_cat"/>
</dbReference>
<name>A0A3D0WDD6_9SPHN</name>
<dbReference type="EMBL" id="DOYJ01000316">
    <property type="protein sequence ID" value="HCB76741.1"/>
    <property type="molecule type" value="Genomic_DNA"/>
</dbReference>
<keyword evidence="2" id="KW-0732">Signal</keyword>
<evidence type="ECO:0000259" key="3">
    <source>
        <dbReference type="Pfam" id="PF00326"/>
    </source>
</evidence>
<gene>
    <name evidence="4" type="ORF">DEP91_11325</name>
</gene>
<keyword evidence="1" id="KW-0378">Hydrolase</keyword>
<evidence type="ECO:0000313" key="5">
    <source>
        <dbReference type="Proteomes" id="UP000262699"/>
    </source>
</evidence>
<dbReference type="InterPro" id="IPR029058">
    <property type="entry name" value="AB_hydrolase_fold"/>
</dbReference>
<feature type="domain" description="Peptidase S9 prolyl oligopeptidase catalytic" evidence="3">
    <location>
        <begin position="447"/>
        <end position="651"/>
    </location>
</feature>
<reference evidence="4 5" key="1">
    <citation type="journal article" date="2018" name="Nat. Biotechnol.">
        <title>A standardized bacterial taxonomy based on genome phylogeny substantially revises the tree of life.</title>
        <authorList>
            <person name="Parks D.H."/>
            <person name="Chuvochina M."/>
            <person name="Waite D.W."/>
            <person name="Rinke C."/>
            <person name="Skarshewski A."/>
            <person name="Chaumeil P.A."/>
            <person name="Hugenholtz P."/>
        </authorList>
    </citation>
    <scope>NUCLEOTIDE SEQUENCE [LARGE SCALE GENOMIC DNA]</scope>
    <source>
        <strain evidence="4">UBA9015</strain>
    </source>
</reference>
<organism evidence="4 5">
    <name type="scientific">Sphingomonas bacterium</name>
    <dbReference type="NCBI Taxonomy" id="1895847"/>
    <lineage>
        <taxon>Bacteria</taxon>
        <taxon>Pseudomonadati</taxon>
        <taxon>Pseudomonadota</taxon>
        <taxon>Alphaproteobacteria</taxon>
        <taxon>Sphingomonadales</taxon>
        <taxon>Sphingomonadaceae</taxon>
        <taxon>Sphingomonas</taxon>
    </lineage>
</organism>
<dbReference type="AlphaFoldDB" id="A0A3D0WDD6"/>
<sequence>MRCMMAGAAMAALVMGTGVARAEPDKLAVAFGARENIENGSLSPDGTKLAFISPSKGQGAVILVLDVTDENAKPMIIGGFDGKPERLSGCRWVGSSRLMCTIYGIVRVDGGEIAYSSRIFAIDSDGKNPKGMPMPRGVGIALSSGSVIDWNPGVENSVLLMRQQLGDGNADGMGRGGYRVDRVDTLSLKISPVERADADAREYITDGAGRVRIIGRVKTDTASGYDMPGRNYFYRAAGSDRWSALSTVDGDGNGFDPYGVDAATNIAYGLKRTDGRLAAYSKALDGSGAEKLVFAHPDVDVSSFATIGRRGRIVGVNYVTDRRQVQYFDPALAKLAASLAKALPETPIIRFLDSSEDENVMLLWAGADTNPGRYYLFDRKGRKLHPIASDRPDLSGMKLAAMRPMVYPAADGTKIPGYLTLPPGHDSAKGLPAIVMPHGGPGARDVWGFDWLAQFFAAKGYAVLQPNFRGSTGYGDAWFQKNGFKGWKTAIGDVNDAGKWLVAEGADAGRLGIFGWSYGGYAALQSAVLDPNLFKAIIAVAPVTDLSRLRREGEMFSNYKIMRDFIGEGPHLAEGSPTRHADRFKAPVLMFHGDLDRNVGVAQAKAMQSKLKGAGKKSELVVYEGLDHYLEDGEVRAAMLDKAGAFFDAAMPGK</sequence>
<dbReference type="GO" id="GO:0006508">
    <property type="term" value="P:proteolysis"/>
    <property type="evidence" value="ECO:0007669"/>
    <property type="project" value="InterPro"/>
</dbReference>
<dbReference type="Proteomes" id="UP000262699">
    <property type="component" value="Unassembled WGS sequence"/>
</dbReference>
<dbReference type="SUPFAM" id="SSF82171">
    <property type="entry name" value="DPP6 N-terminal domain-like"/>
    <property type="match status" value="1"/>
</dbReference>
<accession>A0A3D0WDD6</accession>
<dbReference type="PANTHER" id="PTHR42776:SF27">
    <property type="entry name" value="DIPEPTIDYL PEPTIDASE FAMILY MEMBER 6"/>
    <property type="match status" value="1"/>
</dbReference>
<comment type="caution">
    <text evidence="4">The sequence shown here is derived from an EMBL/GenBank/DDBJ whole genome shotgun (WGS) entry which is preliminary data.</text>
</comment>
<evidence type="ECO:0000256" key="2">
    <source>
        <dbReference type="SAM" id="SignalP"/>
    </source>
</evidence>
<evidence type="ECO:0000256" key="1">
    <source>
        <dbReference type="ARBA" id="ARBA00022801"/>
    </source>
</evidence>
<dbReference type="Gene3D" id="3.40.50.1820">
    <property type="entry name" value="alpha/beta hydrolase"/>
    <property type="match status" value="1"/>
</dbReference>
<dbReference type="SUPFAM" id="SSF53474">
    <property type="entry name" value="alpha/beta-Hydrolases"/>
    <property type="match status" value="1"/>
</dbReference>
<dbReference type="Pfam" id="PF00326">
    <property type="entry name" value="Peptidase_S9"/>
    <property type="match status" value="1"/>
</dbReference>
<dbReference type="GO" id="GO:0004252">
    <property type="term" value="F:serine-type endopeptidase activity"/>
    <property type="evidence" value="ECO:0007669"/>
    <property type="project" value="TreeGrafter"/>
</dbReference>
<dbReference type="PANTHER" id="PTHR42776">
    <property type="entry name" value="SERINE PEPTIDASE S9 FAMILY MEMBER"/>
    <property type="match status" value="1"/>
</dbReference>
<evidence type="ECO:0000313" key="4">
    <source>
        <dbReference type="EMBL" id="HCB76741.1"/>
    </source>
</evidence>